<keyword evidence="2" id="KW-0227">DNA damage</keyword>
<dbReference type="PROSITE" id="PS50173">
    <property type="entry name" value="UMUC"/>
    <property type="match status" value="1"/>
</dbReference>
<accession>A0A096HFX3</accession>
<evidence type="ECO:0000259" key="6">
    <source>
        <dbReference type="PROSITE" id="PS50173"/>
    </source>
</evidence>
<evidence type="ECO:0000256" key="4">
    <source>
        <dbReference type="ARBA" id="ARBA00023204"/>
    </source>
</evidence>
<dbReference type="Pfam" id="PF13438">
    <property type="entry name" value="DUF4113"/>
    <property type="match status" value="1"/>
</dbReference>
<keyword evidence="4" id="KW-0234">DNA repair</keyword>
<dbReference type="Gene3D" id="3.30.70.270">
    <property type="match status" value="1"/>
</dbReference>
<organism evidence="7 8">
    <name type="scientific">Comamonas testosteroni</name>
    <name type="common">Pseudomonas testosteroni</name>
    <dbReference type="NCBI Taxonomy" id="285"/>
    <lineage>
        <taxon>Bacteria</taxon>
        <taxon>Pseudomonadati</taxon>
        <taxon>Pseudomonadota</taxon>
        <taxon>Betaproteobacteria</taxon>
        <taxon>Burkholderiales</taxon>
        <taxon>Comamonadaceae</taxon>
        <taxon>Comamonas</taxon>
    </lineage>
</organism>
<evidence type="ECO:0000313" key="8">
    <source>
        <dbReference type="Proteomes" id="UP000029553"/>
    </source>
</evidence>
<dbReference type="RefSeq" id="WP_034371759.1">
    <property type="nucleotide sequence ID" value="NZ_AWOR01000057.1"/>
</dbReference>
<dbReference type="InterPro" id="IPR043502">
    <property type="entry name" value="DNA/RNA_pol_sf"/>
</dbReference>
<dbReference type="Gene3D" id="3.40.1170.60">
    <property type="match status" value="1"/>
</dbReference>
<comment type="similarity">
    <text evidence="1">Belongs to the DNA polymerase type-Y family.</text>
</comment>
<dbReference type="CDD" id="cd01700">
    <property type="entry name" value="PolY_Pol_V_umuC"/>
    <property type="match status" value="1"/>
</dbReference>
<dbReference type="Proteomes" id="UP000029553">
    <property type="component" value="Unassembled WGS sequence"/>
</dbReference>
<dbReference type="Pfam" id="PF00817">
    <property type="entry name" value="IMS"/>
    <property type="match status" value="1"/>
</dbReference>
<reference evidence="7 8" key="1">
    <citation type="submission" date="2013-09" db="EMBL/GenBank/DDBJ databases">
        <title>High correlation between genotypes and phenotypes of environmental bacteria Comamonas testosteroni strains.</title>
        <authorList>
            <person name="Liu L."/>
            <person name="Zhu W."/>
            <person name="Xia X."/>
            <person name="Xu B."/>
            <person name="Luo M."/>
            <person name="Wang G."/>
        </authorList>
    </citation>
    <scope>NUCLEOTIDE SEQUENCE [LARGE SCALE GENOMIC DNA]</scope>
    <source>
        <strain evidence="7 8">JL40</strain>
    </source>
</reference>
<dbReference type="GO" id="GO:0042276">
    <property type="term" value="P:error-prone translesion synthesis"/>
    <property type="evidence" value="ECO:0007669"/>
    <property type="project" value="TreeGrafter"/>
</dbReference>
<proteinExistence type="inferred from homology"/>
<dbReference type="InterPro" id="IPR017961">
    <property type="entry name" value="DNA_pol_Y-fam_little_finger"/>
</dbReference>
<feature type="domain" description="UmuC" evidence="6">
    <location>
        <begin position="2"/>
        <end position="195"/>
    </location>
</feature>
<evidence type="ECO:0000256" key="2">
    <source>
        <dbReference type="ARBA" id="ARBA00022763"/>
    </source>
</evidence>
<dbReference type="AlphaFoldDB" id="A0A096HFX3"/>
<dbReference type="GO" id="GO:0005829">
    <property type="term" value="C:cytosol"/>
    <property type="evidence" value="ECO:0007669"/>
    <property type="project" value="TreeGrafter"/>
</dbReference>
<dbReference type="InterPro" id="IPR001126">
    <property type="entry name" value="UmuC"/>
</dbReference>
<dbReference type="InterPro" id="IPR043128">
    <property type="entry name" value="Rev_trsase/Diguanyl_cyclase"/>
</dbReference>
<dbReference type="InterPro" id="IPR025188">
    <property type="entry name" value="DUF4113"/>
</dbReference>
<protein>
    <submittedName>
        <fullName evidence="7">UmuC protein</fullName>
    </submittedName>
</protein>
<dbReference type="GO" id="GO:0003887">
    <property type="term" value="F:DNA-directed DNA polymerase activity"/>
    <property type="evidence" value="ECO:0007669"/>
    <property type="project" value="TreeGrafter"/>
</dbReference>
<evidence type="ECO:0000256" key="5">
    <source>
        <dbReference type="ARBA" id="ARBA00023236"/>
    </source>
</evidence>
<dbReference type="Pfam" id="PF11799">
    <property type="entry name" value="IMS_C"/>
    <property type="match status" value="1"/>
</dbReference>
<dbReference type="SUPFAM" id="SSF56672">
    <property type="entry name" value="DNA/RNA polymerases"/>
    <property type="match status" value="1"/>
</dbReference>
<comment type="caution">
    <text evidence="7">The sequence shown here is derived from an EMBL/GenBank/DDBJ whole genome shotgun (WGS) entry which is preliminary data.</text>
</comment>
<keyword evidence="5" id="KW-0742">SOS response</keyword>
<dbReference type="PANTHER" id="PTHR11076">
    <property type="entry name" value="DNA REPAIR POLYMERASE UMUC / TRANSFERASE FAMILY MEMBER"/>
    <property type="match status" value="1"/>
</dbReference>
<evidence type="ECO:0000256" key="3">
    <source>
        <dbReference type="ARBA" id="ARBA00023199"/>
    </source>
</evidence>
<dbReference type="GO" id="GO:0009432">
    <property type="term" value="P:SOS response"/>
    <property type="evidence" value="ECO:0007669"/>
    <property type="project" value="UniProtKB-KW"/>
</dbReference>
<dbReference type="EMBL" id="AWOR01000057">
    <property type="protein sequence ID" value="KGH27772.1"/>
    <property type="molecule type" value="Genomic_DNA"/>
</dbReference>
<keyword evidence="3" id="KW-0741">SOS mutagenesis</keyword>
<dbReference type="Gene3D" id="1.10.150.20">
    <property type="entry name" value="5' to 3' exonuclease, C-terminal subdomain"/>
    <property type="match status" value="1"/>
</dbReference>
<evidence type="ECO:0000256" key="1">
    <source>
        <dbReference type="ARBA" id="ARBA00010945"/>
    </source>
</evidence>
<dbReference type="PANTHER" id="PTHR11076:SF34">
    <property type="entry name" value="PROTEIN UMUC"/>
    <property type="match status" value="1"/>
</dbReference>
<dbReference type="InterPro" id="IPR050116">
    <property type="entry name" value="DNA_polymerase-Y"/>
</dbReference>
<dbReference type="GO" id="GO:0006281">
    <property type="term" value="P:DNA repair"/>
    <property type="evidence" value="ECO:0007669"/>
    <property type="project" value="UniProtKB-KW"/>
</dbReference>
<name>A0A096HFX3_COMTE</name>
<evidence type="ECO:0000313" key="7">
    <source>
        <dbReference type="EMBL" id="KGH27772.1"/>
    </source>
</evidence>
<sequence>MFALIDGNNFYVSCERAFRPALEGIPVVVLSNNDGCAISRSDEAKALGVKMGQPFFQLRDLVEHKGLVCLSPNFELYGDMSDRMMSLAAGLGPTQEIYSIDESFIGDLDGVRDLTRRAFAIRARILRWTGIPTCVGLAPTKTLAKLCNHVAKDSERKPGSYPAELQRVCNWAELSEQQRTDILGRTAAGEVWGVGRRISAQLAEQGVLTALDLARLPAHAARDGWSVVLERTVRELQGVSCMSLETAPAAKKQIACTRSFGHPITTLPPLIEAVSEFATRAAEKLRAGGLRAGALHVFAHTSPFRPGRRFYETAVIQLQPPSSDTKALVNAAVRGLRSIYQPGYQLSKAGVMLQDLCPAEVQQGDLLFQEPSRDQSKLMEAMDKVNKRFGKGTVHVASTGVPELDESGWRMRQERRTPRYTTKIDDIPIARA</sequence>
<gene>
    <name evidence="7" type="ORF">P353_17295</name>
</gene>
<dbReference type="GO" id="GO:0003684">
    <property type="term" value="F:damaged DNA binding"/>
    <property type="evidence" value="ECO:0007669"/>
    <property type="project" value="InterPro"/>
</dbReference>